<gene>
    <name evidence="9" type="ORF">ASPSYDRAFT_155443</name>
</gene>
<dbReference type="InterPro" id="IPR051430">
    <property type="entry name" value="Fungal_TF_Env_Response"/>
</dbReference>
<dbReference type="Proteomes" id="UP000184356">
    <property type="component" value="Unassembled WGS sequence"/>
</dbReference>
<dbReference type="STRING" id="1036612.A0A1L9TCJ8"/>
<dbReference type="PROSITE" id="PS00463">
    <property type="entry name" value="ZN2_CY6_FUNGAL_1"/>
    <property type="match status" value="1"/>
</dbReference>
<dbReference type="PANTHER" id="PTHR31944">
    <property type="entry name" value="HEME-RESPONSIVE ZINC FINGER TRANSCRIPTION FACTOR HAP1"/>
    <property type="match status" value="1"/>
</dbReference>
<dbReference type="SUPFAM" id="SSF57701">
    <property type="entry name" value="Zn2/Cys6 DNA-binding domain"/>
    <property type="match status" value="1"/>
</dbReference>
<keyword evidence="1" id="KW-0479">Metal-binding</keyword>
<dbReference type="SMART" id="SM00906">
    <property type="entry name" value="Fungal_trans"/>
    <property type="match status" value="1"/>
</dbReference>
<evidence type="ECO:0000256" key="3">
    <source>
        <dbReference type="ARBA" id="ARBA00023015"/>
    </source>
</evidence>
<dbReference type="Pfam" id="PF00172">
    <property type="entry name" value="Zn_clus"/>
    <property type="match status" value="1"/>
</dbReference>
<dbReference type="Gene3D" id="4.10.240.10">
    <property type="entry name" value="Zn(2)-C6 fungal-type DNA-binding domain"/>
    <property type="match status" value="1"/>
</dbReference>
<dbReference type="PROSITE" id="PS50048">
    <property type="entry name" value="ZN2_CY6_FUNGAL_2"/>
    <property type="match status" value="1"/>
</dbReference>
<dbReference type="EMBL" id="KV878589">
    <property type="protein sequence ID" value="OJJ57131.1"/>
    <property type="molecule type" value="Genomic_DNA"/>
</dbReference>
<accession>A0A1L9TCJ8</accession>
<dbReference type="CDD" id="cd12148">
    <property type="entry name" value="fungal_TF_MHR"/>
    <property type="match status" value="1"/>
</dbReference>
<feature type="region of interest" description="Disordered" evidence="7">
    <location>
        <begin position="60"/>
        <end position="95"/>
    </location>
</feature>
<dbReference type="CDD" id="cd00067">
    <property type="entry name" value="GAL4"/>
    <property type="match status" value="1"/>
</dbReference>
<dbReference type="SMART" id="SM00066">
    <property type="entry name" value="GAL4"/>
    <property type="match status" value="1"/>
</dbReference>
<feature type="domain" description="Zn(2)-C6 fungal-type" evidence="8">
    <location>
        <begin position="20"/>
        <end position="52"/>
    </location>
</feature>
<dbReference type="GO" id="GO:0006351">
    <property type="term" value="P:DNA-templated transcription"/>
    <property type="evidence" value="ECO:0007669"/>
    <property type="project" value="InterPro"/>
</dbReference>
<evidence type="ECO:0000256" key="7">
    <source>
        <dbReference type="SAM" id="MobiDB-lite"/>
    </source>
</evidence>
<dbReference type="PANTHER" id="PTHR31944:SF129">
    <property type="entry name" value="ASPYRIDONES CLUSTER REGULATOR APDR-RELATED"/>
    <property type="match status" value="1"/>
</dbReference>
<evidence type="ECO:0000313" key="9">
    <source>
        <dbReference type="EMBL" id="OJJ57131.1"/>
    </source>
</evidence>
<name>A0A1L9TCJ8_9EURO</name>
<keyword evidence="6" id="KW-0539">Nucleus</keyword>
<dbReference type="VEuPathDB" id="FungiDB:ASPSYDRAFT_155443"/>
<sequence length="672" mass="75682">MPVTRDRSLPIRKRHRPTHSCTQCRRRKVRCDRAKPHCGQCRALDLTSSCTYEVNTRAQSTHRAASIASTTEQRAPASRGTPEEARPTDTPMPRRIQGTISKTRVYGHGHWMNGFSLMEGLRPLEPFGECYEAFFSRSNGNSGGDIADTVLECKRLAQSIKQQRPSRKCLPVGNIHRFFPDRVIMDELVRLYFATFESCYGILCYNSFLQDYEACLERPETAESPLLLQILLVMTIAGPLHSDPSVRAEVAANARIWIHIAQNWLSAPMEKDRLTLKAIQVYCLVLLSREVNYVGADLVWISAGSLVRIAMQMGLHQDPELLGRMDIEEKELRRRLWYTILEINVQAAIDSGMSPMIADEDYNTRPPSDAREQTTGDRQGGEDTLTRFSFQPLLAKSIPLRLRLTRIINSMQEEPSYDKVLELGNELAVASSEVAIAISQSSSANTFGSSFCSHLLRRFSLCLHYRPAVKAKTNPLYTHSRHVCLEAALDLVAFLDDDLYSRILCIGGGMFRDLITRGALHIFLELSPDLSEDTSIFAKKRQRARREPLLDDARRVVRYAKDRISHGDTNVKAYVCLSMMLAQAEARLDGLPLKEAVANATRDSLNVCRDTLQATATACATNTRHPDLESWTNGVTSPLHLDANFDEDLDGLFNFDFTNEEFSMQWPGETSS</sequence>
<evidence type="ECO:0000256" key="2">
    <source>
        <dbReference type="ARBA" id="ARBA00022833"/>
    </source>
</evidence>
<keyword evidence="10" id="KW-1185">Reference proteome</keyword>
<dbReference type="AlphaFoldDB" id="A0A1L9TCJ8"/>
<evidence type="ECO:0000256" key="1">
    <source>
        <dbReference type="ARBA" id="ARBA00022723"/>
    </source>
</evidence>
<dbReference type="OrthoDB" id="4337792at2759"/>
<organism evidence="9 10">
    <name type="scientific">Aspergillus sydowii CBS 593.65</name>
    <dbReference type="NCBI Taxonomy" id="1036612"/>
    <lineage>
        <taxon>Eukaryota</taxon>
        <taxon>Fungi</taxon>
        <taxon>Dikarya</taxon>
        <taxon>Ascomycota</taxon>
        <taxon>Pezizomycotina</taxon>
        <taxon>Eurotiomycetes</taxon>
        <taxon>Eurotiomycetidae</taxon>
        <taxon>Eurotiales</taxon>
        <taxon>Aspergillaceae</taxon>
        <taxon>Aspergillus</taxon>
        <taxon>Aspergillus subgen. Nidulantes</taxon>
    </lineage>
</organism>
<dbReference type="InterPro" id="IPR036864">
    <property type="entry name" value="Zn2-C6_fun-type_DNA-bd_sf"/>
</dbReference>
<reference evidence="10" key="1">
    <citation type="journal article" date="2017" name="Genome Biol.">
        <title>Comparative genomics reveals high biological diversity and specific adaptations in the industrially and medically important fungal genus Aspergillus.</title>
        <authorList>
            <person name="de Vries R.P."/>
            <person name="Riley R."/>
            <person name="Wiebenga A."/>
            <person name="Aguilar-Osorio G."/>
            <person name="Amillis S."/>
            <person name="Uchima C.A."/>
            <person name="Anderluh G."/>
            <person name="Asadollahi M."/>
            <person name="Askin M."/>
            <person name="Barry K."/>
            <person name="Battaglia E."/>
            <person name="Bayram O."/>
            <person name="Benocci T."/>
            <person name="Braus-Stromeyer S.A."/>
            <person name="Caldana C."/>
            <person name="Canovas D."/>
            <person name="Cerqueira G.C."/>
            <person name="Chen F."/>
            <person name="Chen W."/>
            <person name="Choi C."/>
            <person name="Clum A."/>
            <person name="Dos Santos R.A."/>
            <person name="Damasio A.R."/>
            <person name="Diallinas G."/>
            <person name="Emri T."/>
            <person name="Fekete E."/>
            <person name="Flipphi M."/>
            <person name="Freyberg S."/>
            <person name="Gallo A."/>
            <person name="Gournas C."/>
            <person name="Habgood R."/>
            <person name="Hainaut M."/>
            <person name="Harispe M.L."/>
            <person name="Henrissat B."/>
            <person name="Hilden K.S."/>
            <person name="Hope R."/>
            <person name="Hossain A."/>
            <person name="Karabika E."/>
            <person name="Karaffa L."/>
            <person name="Karanyi Z."/>
            <person name="Krasevec N."/>
            <person name="Kuo A."/>
            <person name="Kusch H."/>
            <person name="LaButti K."/>
            <person name="Lagendijk E.L."/>
            <person name="Lapidus A."/>
            <person name="Levasseur A."/>
            <person name="Lindquist E."/>
            <person name="Lipzen A."/>
            <person name="Logrieco A.F."/>
            <person name="MacCabe A."/>
            <person name="Maekelae M.R."/>
            <person name="Malavazi I."/>
            <person name="Melin P."/>
            <person name="Meyer V."/>
            <person name="Mielnichuk N."/>
            <person name="Miskei M."/>
            <person name="Molnar A.P."/>
            <person name="Mule G."/>
            <person name="Ngan C.Y."/>
            <person name="Orejas M."/>
            <person name="Orosz E."/>
            <person name="Ouedraogo J.P."/>
            <person name="Overkamp K.M."/>
            <person name="Park H.-S."/>
            <person name="Perrone G."/>
            <person name="Piumi F."/>
            <person name="Punt P.J."/>
            <person name="Ram A.F."/>
            <person name="Ramon A."/>
            <person name="Rauscher S."/>
            <person name="Record E."/>
            <person name="Riano-Pachon D.M."/>
            <person name="Robert V."/>
            <person name="Roehrig J."/>
            <person name="Ruller R."/>
            <person name="Salamov A."/>
            <person name="Salih N.S."/>
            <person name="Samson R.A."/>
            <person name="Sandor E."/>
            <person name="Sanguinetti M."/>
            <person name="Schuetze T."/>
            <person name="Sepcic K."/>
            <person name="Shelest E."/>
            <person name="Sherlock G."/>
            <person name="Sophianopoulou V."/>
            <person name="Squina F.M."/>
            <person name="Sun H."/>
            <person name="Susca A."/>
            <person name="Todd R.B."/>
            <person name="Tsang A."/>
            <person name="Unkles S.E."/>
            <person name="van de Wiele N."/>
            <person name="van Rossen-Uffink D."/>
            <person name="Oliveira J.V."/>
            <person name="Vesth T.C."/>
            <person name="Visser J."/>
            <person name="Yu J.-H."/>
            <person name="Zhou M."/>
            <person name="Andersen M.R."/>
            <person name="Archer D.B."/>
            <person name="Baker S.E."/>
            <person name="Benoit I."/>
            <person name="Brakhage A.A."/>
            <person name="Braus G.H."/>
            <person name="Fischer R."/>
            <person name="Frisvad J.C."/>
            <person name="Goldman G.H."/>
            <person name="Houbraken J."/>
            <person name="Oakley B."/>
            <person name="Pocsi I."/>
            <person name="Scazzocchio C."/>
            <person name="Seiboth B."/>
            <person name="vanKuyk P.A."/>
            <person name="Wortman J."/>
            <person name="Dyer P.S."/>
            <person name="Grigoriev I.V."/>
        </authorList>
    </citation>
    <scope>NUCLEOTIDE SEQUENCE [LARGE SCALE GENOMIC DNA]</scope>
    <source>
        <strain evidence="10">CBS 593.65</strain>
    </source>
</reference>
<dbReference type="Pfam" id="PF04082">
    <property type="entry name" value="Fungal_trans"/>
    <property type="match status" value="1"/>
</dbReference>
<dbReference type="GeneID" id="63758534"/>
<evidence type="ECO:0000313" key="10">
    <source>
        <dbReference type="Proteomes" id="UP000184356"/>
    </source>
</evidence>
<keyword evidence="3" id="KW-0805">Transcription regulation</keyword>
<dbReference type="RefSeq" id="XP_040700937.1">
    <property type="nucleotide sequence ID" value="XM_040842461.1"/>
</dbReference>
<feature type="region of interest" description="Disordered" evidence="7">
    <location>
        <begin position="357"/>
        <end position="382"/>
    </location>
</feature>
<dbReference type="GO" id="GO:0001228">
    <property type="term" value="F:DNA-binding transcription activator activity, RNA polymerase II-specific"/>
    <property type="evidence" value="ECO:0007669"/>
    <property type="project" value="TreeGrafter"/>
</dbReference>
<proteinExistence type="predicted"/>
<feature type="compositionally biased region" description="Basic residues" evidence="7">
    <location>
        <begin position="10"/>
        <end position="20"/>
    </location>
</feature>
<evidence type="ECO:0000256" key="5">
    <source>
        <dbReference type="ARBA" id="ARBA00023163"/>
    </source>
</evidence>
<protein>
    <recommendedName>
        <fullName evidence="8">Zn(2)-C6 fungal-type domain-containing protein</fullName>
    </recommendedName>
</protein>
<feature type="region of interest" description="Disordered" evidence="7">
    <location>
        <begin position="1"/>
        <end position="20"/>
    </location>
</feature>
<keyword evidence="4" id="KW-0238">DNA-binding</keyword>
<keyword evidence="5" id="KW-0804">Transcription</keyword>
<dbReference type="GO" id="GO:0000978">
    <property type="term" value="F:RNA polymerase II cis-regulatory region sequence-specific DNA binding"/>
    <property type="evidence" value="ECO:0007669"/>
    <property type="project" value="TreeGrafter"/>
</dbReference>
<dbReference type="GO" id="GO:0005634">
    <property type="term" value="C:nucleus"/>
    <property type="evidence" value="ECO:0007669"/>
    <property type="project" value="TreeGrafter"/>
</dbReference>
<dbReference type="GO" id="GO:0008270">
    <property type="term" value="F:zinc ion binding"/>
    <property type="evidence" value="ECO:0007669"/>
    <property type="project" value="InterPro"/>
</dbReference>
<dbReference type="InterPro" id="IPR007219">
    <property type="entry name" value="XnlR_reg_dom"/>
</dbReference>
<evidence type="ECO:0000256" key="6">
    <source>
        <dbReference type="ARBA" id="ARBA00023242"/>
    </source>
</evidence>
<dbReference type="InterPro" id="IPR001138">
    <property type="entry name" value="Zn2Cys6_DnaBD"/>
</dbReference>
<evidence type="ECO:0000256" key="4">
    <source>
        <dbReference type="ARBA" id="ARBA00023125"/>
    </source>
</evidence>
<keyword evidence="2" id="KW-0862">Zinc</keyword>
<evidence type="ECO:0000259" key="8">
    <source>
        <dbReference type="PROSITE" id="PS50048"/>
    </source>
</evidence>
<feature type="compositionally biased region" description="Polar residues" evidence="7">
    <location>
        <begin position="60"/>
        <end position="73"/>
    </location>
</feature>
<feature type="compositionally biased region" description="Basic and acidic residues" evidence="7">
    <location>
        <begin position="368"/>
        <end position="382"/>
    </location>
</feature>